<evidence type="ECO:0000313" key="4">
    <source>
        <dbReference type="EMBL" id="ETO09652.1"/>
    </source>
</evidence>
<keyword evidence="5" id="KW-1185">Reference proteome</keyword>
<feature type="coiled-coil region" evidence="1">
    <location>
        <begin position="233"/>
        <end position="265"/>
    </location>
</feature>
<sequence length="402" mass="45924">MNGTDNEKKSSNHTASETDAKSEDFTIGDCNVSLSTNSSLDLNAQQNEVISNNAIFKEDFALIKAFLKETIWPVVTNLTDQNKQLSSKVQALSMELQSLRDGVVEDNNQKENGQEISCQQTDQVVNAAENQTQLVQEIEELKRRNAQLLRQLECHQGIVFAKKHGPANNEKLHRNCDKCHKTIDGRAFESFTGGLYHHKFVFFLTVLHPKRKGLIGQKFATSTNNDGSAVYYCADCTKDYNDEQLKIAEKENEKLTETIRQLTDSDSPSFSPSAINKSDGKRGICSKCNGIIIGRAVQTSTRELIHLDCFNCDNCQFCFVFFDIYFSSMKVGYIKASWKNVWFSIRRQFQKKALYCLHESKLTVCDNYLLLMFDQKNRDYLCNLFLFFPILSLFQFARQVFL</sequence>
<reference evidence="4 5" key="1">
    <citation type="journal article" date="2013" name="Curr. Biol.">
        <title>The Genome of the Foraminiferan Reticulomyxa filosa.</title>
        <authorList>
            <person name="Glockner G."/>
            <person name="Hulsmann N."/>
            <person name="Schleicher M."/>
            <person name="Noegel A.A."/>
            <person name="Eichinger L."/>
            <person name="Gallinger C."/>
            <person name="Pawlowski J."/>
            <person name="Sierra R."/>
            <person name="Euteneuer U."/>
            <person name="Pillet L."/>
            <person name="Moustafa A."/>
            <person name="Platzer M."/>
            <person name="Groth M."/>
            <person name="Szafranski K."/>
            <person name="Schliwa M."/>
        </authorList>
    </citation>
    <scope>NUCLEOTIDE SEQUENCE [LARGE SCALE GENOMIC DNA]</scope>
</reference>
<dbReference type="AlphaFoldDB" id="X6M861"/>
<protein>
    <recommendedName>
        <fullName evidence="6">LIM zinc-binding domain-containing protein</fullName>
    </recommendedName>
</protein>
<feature type="coiled-coil region" evidence="1">
    <location>
        <begin position="75"/>
        <end position="158"/>
    </location>
</feature>
<feature type="transmembrane region" description="Helical" evidence="3">
    <location>
        <begin position="380"/>
        <end position="397"/>
    </location>
</feature>
<keyword evidence="3" id="KW-0812">Transmembrane</keyword>
<dbReference type="CDD" id="cd08368">
    <property type="entry name" value="LIM"/>
    <property type="match status" value="1"/>
</dbReference>
<keyword evidence="3" id="KW-0472">Membrane</keyword>
<evidence type="ECO:0000256" key="3">
    <source>
        <dbReference type="SAM" id="Phobius"/>
    </source>
</evidence>
<name>X6M861_RETFI</name>
<dbReference type="OrthoDB" id="1679758at2759"/>
<proteinExistence type="predicted"/>
<dbReference type="EMBL" id="ASPP01023963">
    <property type="protein sequence ID" value="ETO09652.1"/>
    <property type="molecule type" value="Genomic_DNA"/>
</dbReference>
<dbReference type="Proteomes" id="UP000023152">
    <property type="component" value="Unassembled WGS sequence"/>
</dbReference>
<feature type="region of interest" description="Disordered" evidence="2">
    <location>
        <begin position="1"/>
        <end position="22"/>
    </location>
</feature>
<evidence type="ECO:0000256" key="2">
    <source>
        <dbReference type="SAM" id="MobiDB-lite"/>
    </source>
</evidence>
<evidence type="ECO:0008006" key="6">
    <source>
        <dbReference type="Google" id="ProtNLM"/>
    </source>
</evidence>
<accession>X6M861</accession>
<keyword evidence="3" id="KW-1133">Transmembrane helix</keyword>
<organism evidence="4 5">
    <name type="scientific">Reticulomyxa filosa</name>
    <dbReference type="NCBI Taxonomy" id="46433"/>
    <lineage>
        <taxon>Eukaryota</taxon>
        <taxon>Sar</taxon>
        <taxon>Rhizaria</taxon>
        <taxon>Retaria</taxon>
        <taxon>Foraminifera</taxon>
        <taxon>Monothalamids</taxon>
        <taxon>Reticulomyxidae</taxon>
        <taxon>Reticulomyxa</taxon>
    </lineage>
</organism>
<comment type="caution">
    <text evidence="4">The sequence shown here is derived from an EMBL/GenBank/DDBJ whole genome shotgun (WGS) entry which is preliminary data.</text>
</comment>
<evidence type="ECO:0000256" key="1">
    <source>
        <dbReference type="SAM" id="Coils"/>
    </source>
</evidence>
<evidence type="ECO:0000313" key="5">
    <source>
        <dbReference type="Proteomes" id="UP000023152"/>
    </source>
</evidence>
<keyword evidence="1" id="KW-0175">Coiled coil</keyword>
<gene>
    <name evidence="4" type="ORF">RFI_27722</name>
</gene>